<gene>
    <name evidence="2" type="ORF">GCM10023116_38110</name>
</gene>
<sequence length="63" mass="7420">MTEPRTSTTEEIVSPFIQDKDKSNDPLPEKAAERSLYIRRAIEDHFEEKRLKALSDDGWWDNI</sequence>
<dbReference type="RefSeq" id="WP_345197916.1">
    <property type="nucleotide sequence ID" value="NZ_BAABFL010000455.1"/>
</dbReference>
<accession>A0ABP8V985</accession>
<feature type="compositionally biased region" description="Basic and acidic residues" evidence="1">
    <location>
        <begin position="18"/>
        <end position="30"/>
    </location>
</feature>
<organism evidence="2 3">
    <name type="scientific">Kistimonas scapharcae</name>
    <dbReference type="NCBI Taxonomy" id="1036133"/>
    <lineage>
        <taxon>Bacteria</taxon>
        <taxon>Pseudomonadati</taxon>
        <taxon>Pseudomonadota</taxon>
        <taxon>Gammaproteobacteria</taxon>
        <taxon>Oceanospirillales</taxon>
        <taxon>Endozoicomonadaceae</taxon>
        <taxon>Kistimonas</taxon>
    </lineage>
</organism>
<dbReference type="Proteomes" id="UP001500604">
    <property type="component" value="Unassembled WGS sequence"/>
</dbReference>
<comment type="caution">
    <text evidence="2">The sequence shown here is derived from an EMBL/GenBank/DDBJ whole genome shotgun (WGS) entry which is preliminary data.</text>
</comment>
<evidence type="ECO:0000313" key="3">
    <source>
        <dbReference type="Proteomes" id="UP001500604"/>
    </source>
</evidence>
<keyword evidence="3" id="KW-1185">Reference proteome</keyword>
<evidence type="ECO:0000256" key="1">
    <source>
        <dbReference type="SAM" id="MobiDB-lite"/>
    </source>
</evidence>
<dbReference type="EMBL" id="BAABFL010000455">
    <property type="protein sequence ID" value="GAA4651527.1"/>
    <property type="molecule type" value="Genomic_DNA"/>
</dbReference>
<dbReference type="NCBIfam" id="NF046101">
    <property type="entry name" value="PA3496_fam"/>
    <property type="match status" value="1"/>
</dbReference>
<name>A0ABP8V985_9GAMM</name>
<proteinExistence type="predicted"/>
<reference evidence="3" key="1">
    <citation type="journal article" date="2019" name="Int. J. Syst. Evol. Microbiol.">
        <title>The Global Catalogue of Microorganisms (GCM) 10K type strain sequencing project: providing services to taxonomists for standard genome sequencing and annotation.</title>
        <authorList>
            <consortium name="The Broad Institute Genomics Platform"/>
            <consortium name="The Broad Institute Genome Sequencing Center for Infectious Disease"/>
            <person name="Wu L."/>
            <person name="Ma J."/>
        </authorList>
    </citation>
    <scope>NUCLEOTIDE SEQUENCE [LARGE SCALE GENOMIC DNA]</scope>
    <source>
        <strain evidence="3">JCM 17805</strain>
    </source>
</reference>
<evidence type="ECO:0000313" key="2">
    <source>
        <dbReference type="EMBL" id="GAA4651527.1"/>
    </source>
</evidence>
<dbReference type="InterPro" id="IPR058059">
    <property type="entry name" value="PA3496-like"/>
</dbReference>
<protein>
    <submittedName>
        <fullName evidence="2">Uncharacterized protein</fullName>
    </submittedName>
</protein>
<feature type="region of interest" description="Disordered" evidence="1">
    <location>
        <begin position="1"/>
        <end position="30"/>
    </location>
</feature>
<feature type="compositionally biased region" description="Polar residues" evidence="1">
    <location>
        <begin position="1"/>
        <end position="11"/>
    </location>
</feature>